<keyword evidence="9 10" id="KW-0704">Schiff base</keyword>
<keyword evidence="8 10" id="KW-0570">Pentose shunt</keyword>
<evidence type="ECO:0000256" key="7">
    <source>
        <dbReference type="ARBA" id="ARBA00022679"/>
    </source>
</evidence>
<dbReference type="Proteomes" id="UP000295198">
    <property type="component" value="Unassembled WGS sequence"/>
</dbReference>
<keyword evidence="13" id="KW-1185">Reference proteome</keyword>
<dbReference type="GO" id="GO:0004801">
    <property type="term" value="F:transaldolase activity"/>
    <property type="evidence" value="ECO:0007669"/>
    <property type="project" value="UniProtKB-UniRule"/>
</dbReference>
<comment type="caution">
    <text evidence="10">Lacks conserved residue(s) required for the propagation of feature annotation.</text>
</comment>
<reference evidence="12 13" key="1">
    <citation type="submission" date="2019-01" db="EMBL/GenBank/DDBJ databases">
        <title>Nocardioides guangzhouensis sp. nov., an actinobacterium isolated from soil.</title>
        <authorList>
            <person name="Fu Y."/>
            <person name="Cai Y."/>
            <person name="Lin Z."/>
            <person name="Chen P."/>
        </authorList>
    </citation>
    <scope>NUCLEOTIDE SEQUENCE [LARGE SCALE GENOMIC DNA]</scope>
    <source>
        <strain evidence="12 13">130</strain>
    </source>
</reference>
<evidence type="ECO:0000256" key="5">
    <source>
        <dbReference type="ARBA" id="ARBA00013151"/>
    </source>
</evidence>
<organism evidence="12 13">
    <name type="scientific">Nocardioides guangzhouensis</name>
    <dbReference type="NCBI Taxonomy" id="2497878"/>
    <lineage>
        <taxon>Bacteria</taxon>
        <taxon>Bacillati</taxon>
        <taxon>Actinomycetota</taxon>
        <taxon>Actinomycetes</taxon>
        <taxon>Propionibacteriales</taxon>
        <taxon>Nocardioidaceae</taxon>
        <taxon>Nocardioides</taxon>
    </lineage>
</organism>
<dbReference type="OrthoDB" id="9809101at2"/>
<evidence type="ECO:0000256" key="3">
    <source>
        <dbReference type="ARBA" id="ARBA00004857"/>
    </source>
</evidence>
<name>A0A4Q4Z9C3_9ACTN</name>
<keyword evidence="6 10" id="KW-0963">Cytoplasm</keyword>
<feature type="compositionally biased region" description="Polar residues" evidence="11">
    <location>
        <begin position="17"/>
        <end position="29"/>
    </location>
</feature>
<evidence type="ECO:0000256" key="1">
    <source>
        <dbReference type="ARBA" id="ARBA00003518"/>
    </source>
</evidence>
<evidence type="ECO:0000256" key="10">
    <source>
        <dbReference type="HAMAP-Rule" id="MF_00493"/>
    </source>
</evidence>
<gene>
    <name evidence="10" type="primary">tal</name>
    <name evidence="12" type="ORF">EKO23_15635</name>
</gene>
<accession>A0A4Q4Z9C3</accession>
<evidence type="ECO:0000256" key="8">
    <source>
        <dbReference type="ARBA" id="ARBA00023126"/>
    </source>
</evidence>
<dbReference type="AlphaFoldDB" id="A0A4Q4Z9C3"/>
<evidence type="ECO:0000256" key="9">
    <source>
        <dbReference type="ARBA" id="ARBA00023270"/>
    </source>
</evidence>
<evidence type="ECO:0000313" key="12">
    <source>
        <dbReference type="EMBL" id="RYP84452.1"/>
    </source>
</evidence>
<evidence type="ECO:0000256" key="4">
    <source>
        <dbReference type="ARBA" id="ARBA00008426"/>
    </source>
</evidence>
<dbReference type="GO" id="GO:0005737">
    <property type="term" value="C:cytoplasm"/>
    <property type="evidence" value="ECO:0007669"/>
    <property type="project" value="UniProtKB-SubCell"/>
</dbReference>
<comment type="caution">
    <text evidence="12">The sequence shown here is derived from an EMBL/GenBank/DDBJ whole genome shotgun (WGS) entry which is preliminary data.</text>
</comment>
<dbReference type="InterPro" id="IPR013785">
    <property type="entry name" value="Aldolase_TIM"/>
</dbReference>
<comment type="similarity">
    <text evidence="4 10">Belongs to the transaldolase family. Type 2 subfamily.</text>
</comment>
<sequence length="462" mass="48414">MHPRTTVGGRTEAAATAFTSSRDWQQVRESWTGDADPREGASSVTTTRPRDAGGVSGGPRTVEPRWGWPAPWPLAPPPPPRSGDPRLAAPRGTPAGLGLGGLSRLYRESAQSPWRDALVREDLEDGSLARHVAAGVRGLCASPAVFARRLGSSARYREQLSWLTSTGCSAAQVYREVAAADVQAACAVLGPTFEGSPEPDGLVSLDVAPPFVASTRTAVAAAHRLHHRIDRPNFIVGIRATAQGVPAIQALVTAGRSVNATSICSLRRYRTVLEAYVAGMEAFVARGGNPANVYGVATFAVALVDTSVDSRLAVSTDSRAAGLLGAAGVAQATLAHRLFTDCFSTSRWRRLADLGARPQRLAFSTAGTDVTSPQVRRYVRELVLPNTVHALSKAGIAALDGNPAPVSTLPAKTQRADAVLADLAHLGIDLDVIGLALEDKAAAQVQGSFARALARIGSSEPR</sequence>
<dbReference type="EC" id="2.2.1.2" evidence="5 10"/>
<evidence type="ECO:0000256" key="2">
    <source>
        <dbReference type="ARBA" id="ARBA00004496"/>
    </source>
</evidence>
<dbReference type="SUPFAM" id="SSF51569">
    <property type="entry name" value="Aldolase"/>
    <property type="match status" value="1"/>
</dbReference>
<protein>
    <recommendedName>
        <fullName evidence="5 10">Transaldolase</fullName>
        <ecNumber evidence="5 10">2.2.1.2</ecNumber>
    </recommendedName>
</protein>
<evidence type="ECO:0000313" key="13">
    <source>
        <dbReference type="Proteomes" id="UP000295198"/>
    </source>
</evidence>
<comment type="subcellular location">
    <subcellularLocation>
        <location evidence="2 10">Cytoplasm</location>
    </subcellularLocation>
</comment>
<comment type="pathway">
    <text evidence="3 10">Carbohydrate degradation; pentose phosphate pathway; D-glyceraldehyde 3-phosphate and beta-D-fructose 6-phosphate from D-ribose 5-phosphate and D-xylulose 5-phosphate (non-oxidative stage): step 2/3.</text>
</comment>
<evidence type="ECO:0000256" key="6">
    <source>
        <dbReference type="ARBA" id="ARBA00022490"/>
    </source>
</evidence>
<comment type="function">
    <text evidence="1 10">Transaldolase is important for the balance of metabolites in the pentose-phosphate pathway.</text>
</comment>
<dbReference type="PANTHER" id="PTHR10683:SF31">
    <property type="entry name" value="TRANSALDOLASE"/>
    <property type="match status" value="1"/>
</dbReference>
<proteinExistence type="inferred from homology"/>
<dbReference type="GO" id="GO:0006098">
    <property type="term" value="P:pentose-phosphate shunt"/>
    <property type="evidence" value="ECO:0007669"/>
    <property type="project" value="UniProtKB-UniRule"/>
</dbReference>
<feature type="region of interest" description="Disordered" evidence="11">
    <location>
        <begin position="1"/>
        <end position="94"/>
    </location>
</feature>
<dbReference type="InterPro" id="IPR001585">
    <property type="entry name" value="TAL/FSA"/>
</dbReference>
<dbReference type="RefSeq" id="WP_134718934.1">
    <property type="nucleotide sequence ID" value="NZ_SDKM01000023.1"/>
</dbReference>
<feature type="compositionally biased region" description="Pro residues" evidence="11">
    <location>
        <begin position="70"/>
        <end position="82"/>
    </location>
</feature>
<keyword evidence="7 10" id="KW-0808">Transferase</keyword>
<dbReference type="PANTHER" id="PTHR10683">
    <property type="entry name" value="TRANSALDOLASE"/>
    <property type="match status" value="1"/>
</dbReference>
<dbReference type="Pfam" id="PF00923">
    <property type="entry name" value="TAL_FSA"/>
    <property type="match status" value="1"/>
</dbReference>
<dbReference type="InterPro" id="IPR004732">
    <property type="entry name" value="Transaldolase_2"/>
</dbReference>
<comment type="catalytic activity">
    <reaction evidence="10">
        <text>D-sedoheptulose 7-phosphate + D-glyceraldehyde 3-phosphate = D-erythrose 4-phosphate + beta-D-fructose 6-phosphate</text>
        <dbReference type="Rhea" id="RHEA:17053"/>
        <dbReference type="ChEBI" id="CHEBI:16897"/>
        <dbReference type="ChEBI" id="CHEBI:57483"/>
        <dbReference type="ChEBI" id="CHEBI:57634"/>
        <dbReference type="ChEBI" id="CHEBI:59776"/>
        <dbReference type="EC" id="2.2.1.2"/>
    </reaction>
</comment>
<dbReference type="GO" id="GO:0005975">
    <property type="term" value="P:carbohydrate metabolic process"/>
    <property type="evidence" value="ECO:0007669"/>
    <property type="project" value="InterPro"/>
</dbReference>
<dbReference type="Gene3D" id="3.20.20.70">
    <property type="entry name" value="Aldolase class I"/>
    <property type="match status" value="1"/>
</dbReference>
<dbReference type="HAMAP" id="MF_00493">
    <property type="entry name" value="Transaldolase_2"/>
    <property type="match status" value="1"/>
</dbReference>
<dbReference type="UniPathway" id="UPA00115">
    <property type="reaction ID" value="UER00414"/>
</dbReference>
<dbReference type="EMBL" id="SDKM01000023">
    <property type="protein sequence ID" value="RYP84452.1"/>
    <property type="molecule type" value="Genomic_DNA"/>
</dbReference>
<evidence type="ECO:0000256" key="11">
    <source>
        <dbReference type="SAM" id="MobiDB-lite"/>
    </source>
</evidence>